<evidence type="ECO:0000313" key="3">
    <source>
        <dbReference type="Proteomes" id="UP001618531"/>
    </source>
</evidence>
<protein>
    <submittedName>
        <fullName evidence="2">Uncharacterized protein</fullName>
    </submittedName>
</protein>
<comment type="caution">
    <text evidence="2">The sequence shown here is derived from an EMBL/GenBank/DDBJ whole genome shotgun (WGS) entry which is preliminary data.</text>
</comment>
<dbReference type="Proteomes" id="UP001618531">
    <property type="component" value="Unassembled WGS sequence"/>
</dbReference>
<proteinExistence type="predicted"/>
<keyword evidence="1" id="KW-1133">Transmembrane helix</keyword>
<feature type="transmembrane region" description="Helical" evidence="1">
    <location>
        <begin position="28"/>
        <end position="48"/>
    </location>
</feature>
<dbReference type="EMBL" id="JBIYSL010000004">
    <property type="protein sequence ID" value="MFK0524013.1"/>
    <property type="molecule type" value="Genomic_DNA"/>
</dbReference>
<reference evidence="2 3" key="1">
    <citation type="submission" date="2024-11" db="EMBL/GenBank/DDBJ databases">
        <title>Identification and Characterization of a Novel Fosfomycin Bacillithiol Transferase FosB8 in Paenibacillus illinoisensis.</title>
        <authorList>
            <person name="Lu W."/>
        </authorList>
    </citation>
    <scope>NUCLEOTIDE SEQUENCE [LARGE SCALE GENOMIC DNA]</scope>
    <source>
        <strain evidence="2 3">WP77</strain>
    </source>
</reference>
<dbReference type="RefSeq" id="WP_402876482.1">
    <property type="nucleotide sequence ID" value="NZ_JBIYSL010000004.1"/>
</dbReference>
<organism evidence="2 3">
    <name type="scientific">Paenibacillus illinoisensis</name>
    <dbReference type="NCBI Taxonomy" id="59845"/>
    <lineage>
        <taxon>Bacteria</taxon>
        <taxon>Bacillati</taxon>
        <taxon>Bacillota</taxon>
        <taxon>Bacilli</taxon>
        <taxon>Bacillales</taxon>
        <taxon>Paenibacillaceae</taxon>
        <taxon>Paenibacillus</taxon>
    </lineage>
</organism>
<keyword evidence="3" id="KW-1185">Reference proteome</keyword>
<name>A0ABW8HWZ1_9BACL</name>
<feature type="transmembrane region" description="Helical" evidence="1">
    <location>
        <begin position="7"/>
        <end position="22"/>
    </location>
</feature>
<accession>A0ABW8HWZ1</accession>
<sequence>MRFRWQVTFYVAVFLLVLFMSINGYSKILTIGIGMGAALIAFIIHYFYPLALEKRMDRVESFLRDQKNTPELYIHYVLANRLENESRMVLEQIMSKHKREKAQAVYKAAYGVYRKDMNDVRKAVPYIRFSDYRAYYETILLSEDEKCTQARECLKSIKKRWMRSALLAEIEIKAGHRETAIKHAREAINASRGVHRYVLHKEYERKLPEAIASVS</sequence>
<evidence type="ECO:0000256" key="1">
    <source>
        <dbReference type="SAM" id="Phobius"/>
    </source>
</evidence>
<gene>
    <name evidence="2" type="ORF">ACINKY_17575</name>
</gene>
<evidence type="ECO:0000313" key="2">
    <source>
        <dbReference type="EMBL" id="MFK0524013.1"/>
    </source>
</evidence>
<keyword evidence="1" id="KW-0472">Membrane</keyword>
<keyword evidence="1" id="KW-0812">Transmembrane</keyword>